<accession>A0A9P4YAF6</accession>
<protein>
    <recommendedName>
        <fullName evidence="3">Arrestin-like N-terminal domain-containing protein</fullName>
    </recommendedName>
</protein>
<evidence type="ECO:0000313" key="1">
    <source>
        <dbReference type="EMBL" id="KAF3769989.1"/>
    </source>
</evidence>
<dbReference type="EMBL" id="MU032344">
    <property type="protein sequence ID" value="KAF3769989.1"/>
    <property type="molecule type" value="Genomic_DNA"/>
</dbReference>
<organism evidence="1 2">
    <name type="scientific">Cryphonectria parasitica (strain ATCC 38755 / EP155)</name>
    <dbReference type="NCBI Taxonomy" id="660469"/>
    <lineage>
        <taxon>Eukaryota</taxon>
        <taxon>Fungi</taxon>
        <taxon>Dikarya</taxon>
        <taxon>Ascomycota</taxon>
        <taxon>Pezizomycotina</taxon>
        <taxon>Sordariomycetes</taxon>
        <taxon>Sordariomycetidae</taxon>
        <taxon>Diaporthales</taxon>
        <taxon>Cryphonectriaceae</taxon>
        <taxon>Cryphonectria-Endothia species complex</taxon>
        <taxon>Cryphonectria</taxon>
    </lineage>
</organism>
<dbReference type="Proteomes" id="UP000803844">
    <property type="component" value="Unassembled WGS sequence"/>
</dbReference>
<comment type="caution">
    <text evidence="1">The sequence shown here is derived from an EMBL/GenBank/DDBJ whole genome shotgun (WGS) entry which is preliminary data.</text>
</comment>
<evidence type="ECO:0000313" key="2">
    <source>
        <dbReference type="Proteomes" id="UP000803844"/>
    </source>
</evidence>
<dbReference type="GeneID" id="63837112"/>
<sequence>MRLVIKLDHEHENKMYTSLDVVTEFSLEARLPSSDTVTIGLEYNPTLLYHKVLYMSQVLFPIAPLSSSTRYTLGKGRHYFTFGIDLSLLSRCIDLAKLQSPVLEQAHRQTGCIFYVICATVKGCGSFRRAIRQRIGLTSVQVDSPNISSSARGPSKACRVLPETILGTEIPYELEVVDGFLPPYSPALVLGASVGGGGFLRVGDALPLSLWVTVPTAVSQKLKISLRSVRLSLMNITVVDKGGRREFTLTGTVIRQVFFNLSLETRPGAETTQIDPALWQGALVPSQPSPERFADEVDQENMLQVLCEFSSDKLSDTTFVTLLIPVHVAAAEPPPSYEVITDCTS</sequence>
<dbReference type="OrthoDB" id="4712782at2759"/>
<dbReference type="RefSeq" id="XP_040780950.1">
    <property type="nucleotide sequence ID" value="XM_040919983.1"/>
</dbReference>
<keyword evidence="2" id="KW-1185">Reference proteome</keyword>
<evidence type="ECO:0008006" key="3">
    <source>
        <dbReference type="Google" id="ProtNLM"/>
    </source>
</evidence>
<dbReference type="AlphaFoldDB" id="A0A9P4YAF6"/>
<reference evidence="1" key="1">
    <citation type="journal article" date="2020" name="Phytopathology">
        <title>Genome sequence of the chestnut blight fungus Cryphonectria parasitica EP155: A fundamental resource for an archetypical invasive plant pathogen.</title>
        <authorList>
            <person name="Crouch J.A."/>
            <person name="Dawe A."/>
            <person name="Aerts A."/>
            <person name="Barry K."/>
            <person name="Churchill A.C.L."/>
            <person name="Grimwood J."/>
            <person name="Hillman B."/>
            <person name="Milgroom M.G."/>
            <person name="Pangilinan J."/>
            <person name="Smith M."/>
            <person name="Salamov A."/>
            <person name="Schmutz J."/>
            <person name="Yadav J."/>
            <person name="Grigoriev I.V."/>
            <person name="Nuss D."/>
        </authorList>
    </citation>
    <scope>NUCLEOTIDE SEQUENCE</scope>
    <source>
        <strain evidence="1">EP155</strain>
    </source>
</reference>
<gene>
    <name evidence="1" type="ORF">M406DRAFT_325466</name>
</gene>
<proteinExistence type="predicted"/>
<name>A0A9P4YAF6_CRYP1</name>